<evidence type="ECO:0000313" key="2">
    <source>
        <dbReference type="Proteomes" id="UP000499080"/>
    </source>
</evidence>
<proteinExistence type="predicted"/>
<protein>
    <submittedName>
        <fullName evidence="1">Uncharacterized protein</fullName>
    </submittedName>
</protein>
<comment type="caution">
    <text evidence="1">The sequence shown here is derived from an EMBL/GenBank/DDBJ whole genome shotgun (WGS) entry which is preliminary data.</text>
</comment>
<reference evidence="1 2" key="1">
    <citation type="journal article" date="2019" name="Sci. Rep.">
        <title>Orb-weaving spider Araneus ventricosus genome elucidates the spidroin gene catalogue.</title>
        <authorList>
            <person name="Kono N."/>
            <person name="Nakamura H."/>
            <person name="Ohtoshi R."/>
            <person name="Moran D.A.P."/>
            <person name="Shinohara A."/>
            <person name="Yoshida Y."/>
            <person name="Fujiwara M."/>
            <person name="Mori M."/>
            <person name="Tomita M."/>
            <person name="Arakawa K."/>
        </authorList>
    </citation>
    <scope>NUCLEOTIDE SEQUENCE [LARGE SCALE GENOMIC DNA]</scope>
</reference>
<dbReference type="EMBL" id="BGPR01152550">
    <property type="protein sequence ID" value="GBL63929.1"/>
    <property type="molecule type" value="Genomic_DNA"/>
</dbReference>
<name>A0A4Y1ZRN0_ARAVE</name>
<dbReference type="Proteomes" id="UP000499080">
    <property type="component" value="Unassembled WGS sequence"/>
</dbReference>
<evidence type="ECO:0000313" key="1">
    <source>
        <dbReference type="EMBL" id="GBL63929.1"/>
    </source>
</evidence>
<accession>A0A4Y1ZRN0</accession>
<keyword evidence="2" id="KW-1185">Reference proteome</keyword>
<organism evidence="1 2">
    <name type="scientific">Araneus ventricosus</name>
    <name type="common">Orbweaver spider</name>
    <name type="synonym">Epeira ventricosa</name>
    <dbReference type="NCBI Taxonomy" id="182803"/>
    <lineage>
        <taxon>Eukaryota</taxon>
        <taxon>Metazoa</taxon>
        <taxon>Ecdysozoa</taxon>
        <taxon>Arthropoda</taxon>
        <taxon>Chelicerata</taxon>
        <taxon>Arachnida</taxon>
        <taxon>Araneae</taxon>
        <taxon>Araneomorphae</taxon>
        <taxon>Entelegynae</taxon>
        <taxon>Araneoidea</taxon>
        <taxon>Araneidae</taxon>
        <taxon>Araneus</taxon>
    </lineage>
</organism>
<dbReference type="AlphaFoldDB" id="A0A4Y1ZRN0"/>
<sequence length="127" mass="14151">MVHSSTLHNTCLERLRSYVYHVTLMSHDLTPFSPQLMDIEGSRWLSGKVLALEPGRFQVRNPIPPMIRRVFGALYYARSYIGGPAGVARKLGGGEASSGVNRPRFKIARLLQNGHLSLAPVIFMCIE</sequence>
<gene>
    <name evidence="1" type="ORF">AVEN_178941_1</name>
</gene>